<dbReference type="GO" id="GO:0008713">
    <property type="term" value="F:ADP-heptose-lipopolysaccharide heptosyltransferase activity"/>
    <property type="evidence" value="ECO:0007669"/>
    <property type="project" value="TreeGrafter"/>
</dbReference>
<gene>
    <name evidence="3" type="ORF">HMPREF9140_00136</name>
</gene>
<dbReference type="SUPFAM" id="SSF53756">
    <property type="entry name" value="UDP-Glycosyltransferase/glycogen phosphorylase"/>
    <property type="match status" value="1"/>
</dbReference>
<dbReference type="GO" id="GO:0005829">
    <property type="term" value="C:cytosol"/>
    <property type="evidence" value="ECO:0007669"/>
    <property type="project" value="TreeGrafter"/>
</dbReference>
<dbReference type="Proteomes" id="UP000016023">
    <property type="component" value="Unassembled WGS sequence"/>
</dbReference>
<dbReference type="EMBL" id="AGWK01000003">
    <property type="protein sequence ID" value="EHO74809.1"/>
    <property type="molecule type" value="Genomic_DNA"/>
</dbReference>
<comment type="caution">
    <text evidence="3">The sequence shown here is derived from an EMBL/GenBank/DDBJ whole genome shotgun (WGS) entry which is preliminary data.</text>
</comment>
<dbReference type="STRING" id="883158.HMPREF9140_00136"/>
<dbReference type="PANTHER" id="PTHR30160:SF22">
    <property type="entry name" value="LIPOPOLYSACCHARIDE CORE BIOSYNTHESIS PROTEIN"/>
    <property type="match status" value="1"/>
</dbReference>
<dbReference type="CDD" id="cd03789">
    <property type="entry name" value="GT9_LPS_heptosyltransferase"/>
    <property type="match status" value="1"/>
</dbReference>
<keyword evidence="4" id="KW-1185">Reference proteome</keyword>
<dbReference type="eggNOG" id="COG0859">
    <property type="taxonomic scope" value="Bacteria"/>
</dbReference>
<dbReference type="InterPro" id="IPR002201">
    <property type="entry name" value="Glyco_trans_9"/>
</dbReference>
<reference evidence="3 4" key="1">
    <citation type="submission" date="2011-12" db="EMBL/GenBank/DDBJ databases">
        <title>The Genome Sequence of Prevotella micans F0438.</title>
        <authorList>
            <consortium name="The Broad Institute Genome Sequencing Platform"/>
            <person name="Earl A."/>
            <person name="Ward D."/>
            <person name="Feldgarden M."/>
            <person name="Gevers D."/>
            <person name="Izard J."/>
            <person name="Baranova O.V."/>
            <person name="Blanton J.M."/>
            <person name="Wade W.G."/>
            <person name="Dewhirst F.E."/>
            <person name="Young S.K."/>
            <person name="Zeng Q."/>
            <person name="Gargeya S."/>
            <person name="Fitzgerald M."/>
            <person name="Haas B."/>
            <person name="Abouelleil A."/>
            <person name="Alvarado L."/>
            <person name="Arachchi H.M."/>
            <person name="Berlin A."/>
            <person name="Chapman S.B."/>
            <person name="Gearin G."/>
            <person name="Goldberg J."/>
            <person name="Griggs A."/>
            <person name="Gujja S."/>
            <person name="Hansen M."/>
            <person name="Heiman D."/>
            <person name="Howarth C."/>
            <person name="Larimer J."/>
            <person name="Lui A."/>
            <person name="MacDonald P.J.P."/>
            <person name="McCowen C."/>
            <person name="Montmayeur A."/>
            <person name="Murphy C."/>
            <person name="Neiman D."/>
            <person name="Pearson M."/>
            <person name="Priest M."/>
            <person name="Roberts A."/>
            <person name="Saif S."/>
            <person name="Shea T."/>
            <person name="Sisk P."/>
            <person name="Stolte C."/>
            <person name="Sykes S."/>
            <person name="Wortman J."/>
            <person name="Nusbaum C."/>
            <person name="Birren B."/>
        </authorList>
    </citation>
    <scope>NUCLEOTIDE SEQUENCE [LARGE SCALE GENOMIC DNA]</scope>
    <source>
        <strain evidence="3 4">F0438</strain>
    </source>
</reference>
<dbReference type="HOGENOM" id="CLU_038371_3_0_10"/>
<accession>H1PZP8</accession>
<protein>
    <recommendedName>
        <fullName evidence="5">Heptosyltransferase</fullName>
    </recommendedName>
</protein>
<dbReference type="InterPro" id="IPR051199">
    <property type="entry name" value="LPS_LOS_Heptosyltrfase"/>
</dbReference>
<proteinExistence type="predicted"/>
<dbReference type="Gene3D" id="3.40.50.2000">
    <property type="entry name" value="Glycogen Phosphorylase B"/>
    <property type="match status" value="2"/>
</dbReference>
<evidence type="ECO:0008006" key="5">
    <source>
        <dbReference type="Google" id="ProtNLM"/>
    </source>
</evidence>
<evidence type="ECO:0000313" key="4">
    <source>
        <dbReference type="Proteomes" id="UP000016023"/>
    </source>
</evidence>
<dbReference type="AlphaFoldDB" id="H1PZP8"/>
<organism evidence="3 4">
    <name type="scientific">Prevotella micans F0438</name>
    <dbReference type="NCBI Taxonomy" id="883158"/>
    <lineage>
        <taxon>Bacteria</taxon>
        <taxon>Pseudomonadati</taxon>
        <taxon>Bacteroidota</taxon>
        <taxon>Bacteroidia</taxon>
        <taxon>Bacteroidales</taxon>
        <taxon>Prevotellaceae</taxon>
        <taxon>Prevotella</taxon>
    </lineage>
</organism>
<keyword evidence="2" id="KW-0808">Transferase</keyword>
<name>H1PZP8_9BACT</name>
<evidence type="ECO:0000313" key="3">
    <source>
        <dbReference type="EMBL" id="EHO74809.1"/>
    </source>
</evidence>
<keyword evidence="1" id="KW-0328">Glycosyltransferase</keyword>
<dbReference type="Pfam" id="PF01075">
    <property type="entry name" value="Glyco_transf_9"/>
    <property type="match status" value="1"/>
</dbReference>
<dbReference type="GO" id="GO:0009244">
    <property type="term" value="P:lipopolysaccharide core region biosynthetic process"/>
    <property type="evidence" value="ECO:0007669"/>
    <property type="project" value="TreeGrafter"/>
</dbReference>
<dbReference type="RefSeq" id="WP_006951059.1">
    <property type="nucleotide sequence ID" value="NZ_JH594521.1"/>
</dbReference>
<evidence type="ECO:0000256" key="2">
    <source>
        <dbReference type="ARBA" id="ARBA00022679"/>
    </source>
</evidence>
<dbReference type="PANTHER" id="PTHR30160">
    <property type="entry name" value="TETRAACYLDISACCHARIDE 4'-KINASE-RELATED"/>
    <property type="match status" value="1"/>
</dbReference>
<sequence>MHILIIRFSALGDVAMTVPVISSLAKQYPDLKITVLSRPFARAFLENLAPNVNFIGIDLKVDYKGLRGIKRLYDELMQIKLDLVADFHDVLRTKILRLLFITHGVKTAHINKHKAEKRRLCRRNDKKFVQQPTSFQNYCEVLERLGFPVNLQFKSIFSESDVALPASIDSKLQGERWIGIAPFAAHEGKMYPLLKMEEVVRRLAELSSYRLFLFGGGPEEKKILTSWADKYNRCINVPNILQGLSEELALMSHIDVMVSMDSANMHLASLCDTRVVSIWGATHPFCGFLGWNQSDTDTIQNSDLSCRPCSVFGNKPCFRGDHACMNSISPDDIIQHILQT</sequence>
<evidence type="ECO:0000256" key="1">
    <source>
        <dbReference type="ARBA" id="ARBA00022676"/>
    </source>
</evidence>
<dbReference type="PATRIC" id="fig|883158.3.peg.144"/>